<accession>A0ABZ1YD49</accession>
<keyword evidence="1" id="KW-0732">Signal</keyword>
<gene>
    <name evidence="2" type="ORF">OIE82_27045</name>
</gene>
<dbReference type="RefSeq" id="WP_395759461.1">
    <property type="nucleotide sequence ID" value="NZ_CP109207.1"/>
</dbReference>
<name>A0ABZ1YD49_9ACTN</name>
<reference evidence="2" key="1">
    <citation type="submission" date="2022-10" db="EMBL/GenBank/DDBJ databases">
        <title>The complete genomes of actinobacterial strains from the NBC collection.</title>
        <authorList>
            <person name="Joergensen T.S."/>
            <person name="Alvarez Arevalo M."/>
            <person name="Sterndorff E.B."/>
            <person name="Faurdal D."/>
            <person name="Vuksanovic O."/>
            <person name="Mourched A.-S."/>
            <person name="Charusanti P."/>
            <person name="Shaw S."/>
            <person name="Blin K."/>
            <person name="Weber T."/>
        </authorList>
    </citation>
    <scope>NUCLEOTIDE SEQUENCE [LARGE SCALE GENOMIC DNA]</scope>
    <source>
        <strain evidence="2">NBC 01686</strain>
    </source>
</reference>
<sequence>MKHLLSVVAAVILSAGVSVGITHSVMQEHTHQVAAESFQDGTCKTRTFEDGSVVMEDGNGRLCSEDYAQQVVSRTKNYGPCVKAQETTAGRIMYRDAVADNTDDGKRRSLRAQVDYVKATCRNAV</sequence>
<feature type="signal peptide" evidence="1">
    <location>
        <begin position="1"/>
        <end position="20"/>
    </location>
</feature>
<proteinExistence type="predicted"/>
<evidence type="ECO:0000256" key="1">
    <source>
        <dbReference type="SAM" id="SignalP"/>
    </source>
</evidence>
<organism evidence="2">
    <name type="scientific">Streptomyces althioticus</name>
    <dbReference type="NCBI Taxonomy" id="83380"/>
    <lineage>
        <taxon>Bacteria</taxon>
        <taxon>Bacillati</taxon>
        <taxon>Actinomycetota</taxon>
        <taxon>Actinomycetes</taxon>
        <taxon>Kitasatosporales</taxon>
        <taxon>Streptomycetaceae</taxon>
        <taxon>Streptomyces</taxon>
        <taxon>Streptomyces althioticus group</taxon>
    </lineage>
</organism>
<dbReference type="EMBL" id="CP109207">
    <property type="protein sequence ID" value="WUU56601.1"/>
    <property type="molecule type" value="Genomic_DNA"/>
</dbReference>
<evidence type="ECO:0000313" key="2">
    <source>
        <dbReference type="EMBL" id="WUU56601.1"/>
    </source>
</evidence>
<feature type="chain" id="PRO_5045977670" evidence="1">
    <location>
        <begin position="21"/>
        <end position="125"/>
    </location>
</feature>
<protein>
    <submittedName>
        <fullName evidence="2">Uncharacterized protein</fullName>
    </submittedName>
</protein>